<evidence type="ECO:0000313" key="1">
    <source>
        <dbReference type="EMBL" id="MEQ2379276.1"/>
    </source>
</evidence>
<keyword evidence="2" id="KW-1185">Reference proteome</keyword>
<organism evidence="1 2">
    <name type="scientific">[Lactobacillus] rogosae</name>
    <dbReference type="NCBI Taxonomy" id="706562"/>
    <lineage>
        <taxon>Bacteria</taxon>
        <taxon>Bacillati</taxon>
        <taxon>Bacillota</taxon>
        <taxon>Clostridia</taxon>
        <taxon>Lachnospirales</taxon>
        <taxon>Lachnospiraceae</taxon>
        <taxon>Lachnospira</taxon>
    </lineage>
</organism>
<name>A0ABV1BU53_9FIRM</name>
<dbReference type="Proteomes" id="UP001442364">
    <property type="component" value="Unassembled WGS sequence"/>
</dbReference>
<dbReference type="EMBL" id="JBBMER010000003">
    <property type="protein sequence ID" value="MEQ2379276.1"/>
    <property type="molecule type" value="Genomic_DNA"/>
</dbReference>
<comment type="caution">
    <text evidence="1">The sequence shown here is derived from an EMBL/GenBank/DDBJ whole genome shotgun (WGS) entry which is preliminary data.</text>
</comment>
<proteinExistence type="predicted"/>
<gene>
    <name evidence="1" type="ORF">WMO14_05210</name>
</gene>
<protein>
    <submittedName>
        <fullName evidence="1">Uncharacterized protein</fullName>
    </submittedName>
</protein>
<sequence length="101" mass="11779">METFRMAGDNNRLYFKNYERRPDDEEFAEVMKILKEEGAIISDKYIAPDCDWYQNCTIGEGVFDILYSIDGDGTFLYTESGKTLEVLERLFANNHNKNTTE</sequence>
<evidence type="ECO:0000313" key="2">
    <source>
        <dbReference type="Proteomes" id="UP001442364"/>
    </source>
</evidence>
<accession>A0ABV1BU53</accession>
<dbReference type="RefSeq" id="WP_349153402.1">
    <property type="nucleotide sequence ID" value="NZ_JBBMER010000003.1"/>
</dbReference>
<reference evidence="1 2" key="1">
    <citation type="submission" date="2024-03" db="EMBL/GenBank/DDBJ databases">
        <title>Human intestinal bacterial collection.</title>
        <authorList>
            <person name="Pauvert C."/>
            <person name="Hitch T.C.A."/>
            <person name="Clavel T."/>
        </authorList>
    </citation>
    <scope>NUCLEOTIDE SEQUENCE [LARGE SCALE GENOMIC DNA]</scope>
    <source>
        <strain evidence="1 2">CLA-AA-H255</strain>
    </source>
</reference>